<feature type="compositionally biased region" description="Gly residues" evidence="1">
    <location>
        <begin position="112"/>
        <end position="126"/>
    </location>
</feature>
<reference evidence="2 3" key="1">
    <citation type="journal article" date="2020" name="Nature">
        <title>Six reference-quality genomes reveal evolution of bat adaptations.</title>
        <authorList>
            <person name="Jebb D."/>
            <person name="Huang Z."/>
            <person name="Pippel M."/>
            <person name="Hughes G.M."/>
            <person name="Lavrichenko K."/>
            <person name="Devanna P."/>
            <person name="Winkler S."/>
            <person name="Jermiin L.S."/>
            <person name="Skirmuntt E.C."/>
            <person name="Katzourakis A."/>
            <person name="Burkitt-Gray L."/>
            <person name="Ray D.A."/>
            <person name="Sullivan K.A.M."/>
            <person name="Roscito J.G."/>
            <person name="Kirilenko B.M."/>
            <person name="Davalos L.M."/>
            <person name="Corthals A.P."/>
            <person name="Power M.L."/>
            <person name="Jones G."/>
            <person name="Ransome R.D."/>
            <person name="Dechmann D.K.N."/>
            <person name="Locatelli A.G."/>
            <person name="Puechmaille S.J."/>
            <person name="Fedrigo O."/>
            <person name="Jarvis E.D."/>
            <person name="Hiller M."/>
            <person name="Vernes S.C."/>
            <person name="Myers E.W."/>
            <person name="Teeling E.C."/>
        </authorList>
    </citation>
    <scope>NUCLEOTIDE SEQUENCE [LARGE SCALE GENOMIC DNA]</scope>
    <source>
        <strain evidence="2">MMyoMyo1</strain>
        <tissue evidence="2">Flight muscle</tissue>
    </source>
</reference>
<feature type="region of interest" description="Disordered" evidence="1">
    <location>
        <begin position="106"/>
        <end position="126"/>
    </location>
</feature>
<feature type="region of interest" description="Disordered" evidence="1">
    <location>
        <begin position="61"/>
        <end position="80"/>
    </location>
</feature>
<dbReference type="Proteomes" id="UP000527355">
    <property type="component" value="Unassembled WGS sequence"/>
</dbReference>
<dbReference type="AlphaFoldDB" id="A0A7J7QXP7"/>
<name>A0A7J7QXP7_MYOMY</name>
<accession>A0A7J7QXP7</accession>
<evidence type="ECO:0000313" key="2">
    <source>
        <dbReference type="EMBL" id="KAF6268660.1"/>
    </source>
</evidence>
<evidence type="ECO:0000256" key="1">
    <source>
        <dbReference type="SAM" id="MobiDB-lite"/>
    </source>
</evidence>
<organism evidence="2 3">
    <name type="scientific">Myotis myotis</name>
    <name type="common">Greater mouse-eared bat</name>
    <name type="synonym">Vespertilio myotis</name>
    <dbReference type="NCBI Taxonomy" id="51298"/>
    <lineage>
        <taxon>Eukaryota</taxon>
        <taxon>Metazoa</taxon>
        <taxon>Chordata</taxon>
        <taxon>Craniata</taxon>
        <taxon>Vertebrata</taxon>
        <taxon>Euteleostomi</taxon>
        <taxon>Mammalia</taxon>
        <taxon>Eutheria</taxon>
        <taxon>Laurasiatheria</taxon>
        <taxon>Chiroptera</taxon>
        <taxon>Yangochiroptera</taxon>
        <taxon>Vespertilionidae</taxon>
        <taxon>Myotis</taxon>
    </lineage>
</organism>
<gene>
    <name evidence="2" type="ORF">mMyoMyo1_011274</name>
</gene>
<dbReference type="EMBL" id="JABWUV010000045">
    <property type="protein sequence ID" value="KAF6268660.1"/>
    <property type="molecule type" value="Genomic_DNA"/>
</dbReference>
<sequence>MCLTRDRTHSLGTWGRCSNPLSHTSQGTCRASSQGETCLSSSERRIRLAWCKAPGSPPCHRKLGETGHLSGETVPHSGLGRWRPHGVSSLATLSSCFLKTAMTGEAPWDSGSLGGGGAAGGGKVGA</sequence>
<proteinExistence type="predicted"/>
<protein>
    <submittedName>
        <fullName evidence="2">Uncharacterized protein</fullName>
    </submittedName>
</protein>
<keyword evidence="3" id="KW-1185">Reference proteome</keyword>
<evidence type="ECO:0000313" key="3">
    <source>
        <dbReference type="Proteomes" id="UP000527355"/>
    </source>
</evidence>
<comment type="caution">
    <text evidence="2">The sequence shown here is derived from an EMBL/GenBank/DDBJ whole genome shotgun (WGS) entry which is preliminary data.</text>
</comment>